<dbReference type="EMBL" id="QREH01000001">
    <property type="protein sequence ID" value="REE02307.1"/>
    <property type="molecule type" value="Genomic_DNA"/>
</dbReference>
<evidence type="ECO:0000313" key="2">
    <source>
        <dbReference type="Proteomes" id="UP000256727"/>
    </source>
</evidence>
<gene>
    <name evidence="1" type="ORF">C8E99_0074</name>
</gene>
<proteinExistence type="predicted"/>
<reference evidence="1 2" key="1">
    <citation type="submission" date="2018-07" db="EMBL/GenBank/DDBJ databases">
        <title>Sequencing the genomes of 1000 actinobacteria strains.</title>
        <authorList>
            <person name="Klenk H.-P."/>
        </authorList>
    </citation>
    <scope>NUCLEOTIDE SEQUENCE [LARGE SCALE GENOMIC DNA]</scope>
    <source>
        <strain evidence="1 2">DSM 14442</strain>
    </source>
</reference>
<dbReference type="AlphaFoldDB" id="A0A3D9LA25"/>
<name>A0A3D9LA25_9MICC</name>
<dbReference type="OrthoDB" id="4965591at2"/>
<organism evidence="1 2">
    <name type="scientific">Citricoccus muralis</name>
    <dbReference type="NCBI Taxonomy" id="169134"/>
    <lineage>
        <taxon>Bacteria</taxon>
        <taxon>Bacillati</taxon>
        <taxon>Actinomycetota</taxon>
        <taxon>Actinomycetes</taxon>
        <taxon>Micrococcales</taxon>
        <taxon>Micrococcaceae</taxon>
        <taxon>Citricoccus</taxon>
    </lineage>
</organism>
<keyword evidence="2" id="KW-1185">Reference proteome</keyword>
<dbReference type="RefSeq" id="WP_115930608.1">
    <property type="nucleotide sequence ID" value="NZ_QREH01000001.1"/>
</dbReference>
<dbReference type="Proteomes" id="UP000256727">
    <property type="component" value="Unassembled WGS sequence"/>
</dbReference>
<evidence type="ECO:0000313" key="1">
    <source>
        <dbReference type="EMBL" id="REE02307.1"/>
    </source>
</evidence>
<accession>A0A3D9LA25</accession>
<protein>
    <submittedName>
        <fullName evidence="1">Uncharacterized protein</fullName>
    </submittedName>
</protein>
<sequence>MTTSDPVPGATEPLNCELCQRVSVLQFHTTGTDLVDRAACRRADGEGMWLCSICEEAVHRWMAEHPGEGSARAAVDEMVQRLLGLIDGPPRKYRRQRRPDTTT</sequence>
<comment type="caution">
    <text evidence="1">The sequence shown here is derived from an EMBL/GenBank/DDBJ whole genome shotgun (WGS) entry which is preliminary data.</text>
</comment>